<name>A0ABV7V1Z3_9SPHN</name>
<evidence type="ECO:0000256" key="7">
    <source>
        <dbReference type="ARBA" id="ARBA00022982"/>
    </source>
</evidence>
<keyword evidence="5 9" id="KW-0349">Heme</keyword>
<dbReference type="EMBL" id="JBHRYE010000012">
    <property type="protein sequence ID" value="MFC3671459.1"/>
    <property type="molecule type" value="Genomic_DNA"/>
</dbReference>
<feature type="chain" id="PRO_5046909812" description="Photosynthetic reaction center cytochrome c subunit" evidence="11">
    <location>
        <begin position="24"/>
        <end position="367"/>
    </location>
</feature>
<dbReference type="Pfam" id="PF02276">
    <property type="entry name" value="CytoC_RC"/>
    <property type="match status" value="1"/>
</dbReference>
<evidence type="ECO:0000256" key="3">
    <source>
        <dbReference type="ARBA" id="ARBA00022448"/>
    </source>
</evidence>
<evidence type="ECO:0000256" key="1">
    <source>
        <dbReference type="ARBA" id="ARBA00003196"/>
    </source>
</evidence>
<keyword evidence="3 9" id="KW-0813">Transport</keyword>
<keyword evidence="7 9" id="KW-0249">Electron transport</keyword>
<evidence type="ECO:0000256" key="8">
    <source>
        <dbReference type="ARBA" id="ARBA00023004"/>
    </source>
</evidence>
<dbReference type="Proteomes" id="UP001595683">
    <property type="component" value="Unassembled WGS sequence"/>
</dbReference>
<reference evidence="13" key="1">
    <citation type="journal article" date="2019" name="Int. J. Syst. Evol. Microbiol.">
        <title>The Global Catalogue of Microorganisms (GCM) 10K type strain sequencing project: providing services to taxonomists for standard genome sequencing and annotation.</title>
        <authorList>
            <consortium name="The Broad Institute Genomics Platform"/>
            <consortium name="The Broad Institute Genome Sequencing Center for Infectious Disease"/>
            <person name="Wu L."/>
            <person name="Ma J."/>
        </authorList>
    </citation>
    <scope>NUCLEOTIDE SEQUENCE [LARGE SCALE GENOMIC DNA]</scope>
    <source>
        <strain evidence="13">KCTC 42224</strain>
    </source>
</reference>
<organism evidence="12 13">
    <name type="scientific">Novosphingobium pokkalii</name>
    <dbReference type="NCBI Taxonomy" id="1770194"/>
    <lineage>
        <taxon>Bacteria</taxon>
        <taxon>Pseudomonadati</taxon>
        <taxon>Pseudomonadota</taxon>
        <taxon>Alphaproteobacteria</taxon>
        <taxon>Sphingomonadales</taxon>
        <taxon>Sphingomonadaceae</taxon>
        <taxon>Novosphingobium</taxon>
    </lineage>
</organism>
<accession>A0ABV7V1Z3</accession>
<dbReference type="InterPro" id="IPR036280">
    <property type="entry name" value="Multihaem_cyt_sf"/>
</dbReference>
<keyword evidence="9" id="KW-0674">Reaction center</keyword>
<evidence type="ECO:0000256" key="10">
    <source>
        <dbReference type="SAM" id="MobiDB-lite"/>
    </source>
</evidence>
<evidence type="ECO:0000256" key="2">
    <source>
        <dbReference type="ARBA" id="ARBA00015978"/>
    </source>
</evidence>
<evidence type="ECO:0000256" key="6">
    <source>
        <dbReference type="ARBA" id="ARBA00022723"/>
    </source>
</evidence>
<dbReference type="SUPFAM" id="SSF48695">
    <property type="entry name" value="Multiheme cytochromes"/>
    <property type="match status" value="1"/>
</dbReference>
<feature type="signal peptide" evidence="11">
    <location>
        <begin position="1"/>
        <end position="23"/>
    </location>
</feature>
<dbReference type="RefSeq" id="WP_191323739.1">
    <property type="nucleotide sequence ID" value="NZ_BMZP01000005.1"/>
</dbReference>
<keyword evidence="11" id="KW-0732">Signal</keyword>
<gene>
    <name evidence="12" type="primary">pufC</name>
    <name evidence="12" type="ORF">ACFOOT_08475</name>
</gene>
<comment type="function">
    <text evidence="1 9">The reaction center of purple bacteria contains a tightly bound cytochrome molecule which re-reduces the photo oxidized primary electron donor.</text>
</comment>
<dbReference type="NCBIfam" id="NF040706">
    <property type="entry name" value="photo_cyt_PufC"/>
    <property type="match status" value="1"/>
</dbReference>
<keyword evidence="4 9" id="KW-0602">Photosynthesis</keyword>
<evidence type="ECO:0000256" key="9">
    <source>
        <dbReference type="PIRNR" id="PIRNR000017"/>
    </source>
</evidence>
<protein>
    <recommendedName>
        <fullName evidence="2 9">Photosynthetic reaction center cytochrome c subunit</fullName>
    </recommendedName>
</protein>
<dbReference type="CDD" id="cd09224">
    <property type="entry name" value="CytoC_RC"/>
    <property type="match status" value="1"/>
</dbReference>
<evidence type="ECO:0000256" key="5">
    <source>
        <dbReference type="ARBA" id="ARBA00022617"/>
    </source>
</evidence>
<evidence type="ECO:0000256" key="11">
    <source>
        <dbReference type="SAM" id="SignalP"/>
    </source>
</evidence>
<dbReference type="InterPro" id="IPR003158">
    <property type="entry name" value="Photosyn_RC_cyt_c-su"/>
</dbReference>
<keyword evidence="6 9" id="KW-0479">Metal-binding</keyword>
<proteinExistence type="predicted"/>
<comment type="caution">
    <text evidence="12">The sequence shown here is derived from an EMBL/GenBank/DDBJ whole genome shotgun (WGS) entry which is preliminary data.</text>
</comment>
<sequence length="367" mass="39351">MRRITAFALAALAALSLGGCELAHKVSNQYGTRGTGMDQVTVKKVAMAKDEVPPPPYDPPSADGPRAKEQFQNVQVLGDESAEQLSYTMAAMTAWVAPKEGCNYCHNPNNMASDELYTKIVARRMLQMTRNINHNWQDHVGKTGVTCWTCHRGQAVPANHWTMPPAGPNGIIGNRHGQDNPIAATGFSSLPDSSLALYLTGDPKKDQNIRVQATAAHPSPADKTSVMQTENSYAVMVHVSKALGVNCTFCHNTQSFGSWPISTPKRAKAWYGIRMVREANGQYISSLAGVFPAYRKGPMGDPFKVSCATCHQGKNKPMGGYPMAKDYHALWGAPGLYTVPSSFPAPLQAPQPTQPVASAGGAANPAG</sequence>
<dbReference type="Gene3D" id="1.10.468.10">
    <property type="entry name" value="Photosynthetic Reaction Center, subunit C, domain 2"/>
    <property type="match status" value="2"/>
</dbReference>
<keyword evidence="13" id="KW-1185">Reference proteome</keyword>
<evidence type="ECO:0000313" key="12">
    <source>
        <dbReference type="EMBL" id="MFC3671459.1"/>
    </source>
</evidence>
<dbReference type="PROSITE" id="PS51257">
    <property type="entry name" value="PROKAR_LIPOPROTEIN"/>
    <property type="match status" value="1"/>
</dbReference>
<comment type="PTM">
    <text evidence="9">Binds 4 heme groups per subunit.</text>
</comment>
<keyword evidence="8 9" id="KW-0408">Iron</keyword>
<feature type="region of interest" description="Disordered" evidence="10">
    <location>
        <begin position="347"/>
        <end position="367"/>
    </location>
</feature>
<evidence type="ECO:0000313" key="13">
    <source>
        <dbReference type="Proteomes" id="UP001595683"/>
    </source>
</evidence>
<dbReference type="InterPro" id="IPR023119">
    <property type="entry name" value="Multihaem_cyt_PRC_cyt_su-like"/>
</dbReference>
<evidence type="ECO:0000256" key="4">
    <source>
        <dbReference type="ARBA" id="ARBA00022531"/>
    </source>
</evidence>
<dbReference type="PIRSF" id="PIRSF000017">
    <property type="entry name" value="RC_cytochrome"/>
    <property type="match status" value="1"/>
</dbReference>